<dbReference type="SUPFAM" id="SSF53383">
    <property type="entry name" value="PLP-dependent transferases"/>
    <property type="match status" value="1"/>
</dbReference>
<comment type="catalytic activity">
    <reaction evidence="5">
        <text>N(2)-acetyl-L-ornithine + 2-oxoglutarate = N-acetyl-L-glutamate 5-semialdehyde + L-glutamate</text>
        <dbReference type="Rhea" id="RHEA:18049"/>
        <dbReference type="ChEBI" id="CHEBI:16810"/>
        <dbReference type="ChEBI" id="CHEBI:29123"/>
        <dbReference type="ChEBI" id="CHEBI:29985"/>
        <dbReference type="ChEBI" id="CHEBI:57805"/>
        <dbReference type="EC" id="2.6.1.11"/>
    </reaction>
</comment>
<evidence type="ECO:0000256" key="5">
    <source>
        <dbReference type="HAMAP-Rule" id="MF_01107"/>
    </source>
</evidence>
<feature type="modified residue" description="N6-(pyridoxal phosphate)lysine" evidence="5">
    <location>
        <position position="250"/>
    </location>
</feature>
<dbReference type="GO" id="GO:0003992">
    <property type="term" value="F:N2-acetyl-L-ornithine:2-oxoglutarate 5-aminotransferase activity"/>
    <property type="evidence" value="ECO:0007669"/>
    <property type="project" value="UniProtKB-UniRule"/>
</dbReference>
<comment type="subcellular location">
    <subcellularLocation>
        <location evidence="5">Cytoplasm</location>
    </subcellularLocation>
</comment>
<dbReference type="PATRIC" id="fig|1609969.3.peg.1110"/>
<comment type="caution">
    <text evidence="6">The sequence shown here is derived from an EMBL/GenBank/DDBJ whole genome shotgun (WGS) entry which is preliminary data.</text>
</comment>
<dbReference type="NCBIfam" id="TIGR00707">
    <property type="entry name" value="argD"/>
    <property type="match status" value="1"/>
</dbReference>
<dbReference type="EMBL" id="JYNY01000222">
    <property type="protein sequence ID" value="KJJ85066.1"/>
    <property type="molecule type" value="Genomic_DNA"/>
</dbReference>
<evidence type="ECO:0000313" key="6">
    <source>
        <dbReference type="EMBL" id="KJJ85066.1"/>
    </source>
</evidence>
<dbReference type="AlphaFoldDB" id="A0A0F0CU49"/>
<organism evidence="6 7">
    <name type="scientific">Candidatus Omnitrophus magneticus</name>
    <dbReference type="NCBI Taxonomy" id="1609969"/>
    <lineage>
        <taxon>Bacteria</taxon>
        <taxon>Pseudomonadati</taxon>
        <taxon>Candidatus Omnitrophota</taxon>
        <taxon>Candidatus Omnitrophus</taxon>
    </lineage>
</organism>
<comment type="cofactor">
    <cofactor evidence="5">
        <name>pyridoxal 5'-phosphate</name>
        <dbReference type="ChEBI" id="CHEBI:597326"/>
    </cofactor>
    <text evidence="5">Binds 1 pyridoxal phosphate per subunit.</text>
</comment>
<feature type="binding site" evidence="5">
    <location>
        <position position="278"/>
    </location>
    <ligand>
        <name>N(2)-acetyl-L-ornithine</name>
        <dbReference type="ChEBI" id="CHEBI:57805"/>
    </ligand>
</feature>
<name>A0A0F0CU49_9BACT</name>
<evidence type="ECO:0000256" key="3">
    <source>
        <dbReference type="ARBA" id="ARBA00022679"/>
    </source>
</evidence>
<dbReference type="InterPro" id="IPR004636">
    <property type="entry name" value="AcOrn/SuccOrn_fam"/>
</dbReference>
<dbReference type="GO" id="GO:0005737">
    <property type="term" value="C:cytoplasm"/>
    <property type="evidence" value="ECO:0007669"/>
    <property type="project" value="UniProtKB-SubCell"/>
</dbReference>
<dbReference type="InterPro" id="IPR015424">
    <property type="entry name" value="PyrdxlP-dep_Trfase"/>
</dbReference>
<keyword evidence="5" id="KW-0963">Cytoplasm</keyword>
<comment type="similarity">
    <text evidence="5">Belongs to the class-III pyridoxal-phosphate-dependent aminotransferase family. ArgD subfamily.</text>
</comment>
<dbReference type="EC" id="2.6.1.11" evidence="5"/>
<dbReference type="PANTHER" id="PTHR11986:SF79">
    <property type="entry name" value="ACETYLORNITHINE AMINOTRANSFERASE, MITOCHONDRIAL"/>
    <property type="match status" value="1"/>
</dbReference>
<dbReference type="Gene3D" id="3.40.640.10">
    <property type="entry name" value="Type I PLP-dependent aspartate aminotransferase-like (Major domain)"/>
    <property type="match status" value="1"/>
</dbReference>
<protein>
    <recommendedName>
        <fullName evidence="5">Acetylornithine aminotransferase</fullName>
        <shortName evidence="5">ACOAT</shortName>
        <ecNumber evidence="5">2.6.1.11</ecNumber>
    </recommendedName>
</protein>
<dbReference type="InterPro" id="IPR015422">
    <property type="entry name" value="PyrdxlP-dep_Trfase_small"/>
</dbReference>
<dbReference type="PANTHER" id="PTHR11986">
    <property type="entry name" value="AMINOTRANSFERASE CLASS III"/>
    <property type="match status" value="1"/>
</dbReference>
<evidence type="ECO:0000256" key="4">
    <source>
        <dbReference type="ARBA" id="ARBA00022898"/>
    </source>
</evidence>
<dbReference type="UniPathway" id="UPA00068">
    <property type="reaction ID" value="UER00109"/>
</dbReference>
<comment type="pathway">
    <text evidence="5">Amino-acid biosynthesis; L-arginine biosynthesis; N(2)-acetyl-L-ornithine from L-glutamate: step 4/4.</text>
</comment>
<dbReference type="Pfam" id="PF00202">
    <property type="entry name" value="Aminotran_3"/>
    <property type="match status" value="1"/>
</dbReference>
<keyword evidence="7" id="KW-1185">Reference proteome</keyword>
<proteinExistence type="inferred from homology"/>
<keyword evidence="5" id="KW-0055">Arginine biosynthesis</keyword>
<dbReference type="Gene3D" id="3.90.1150.10">
    <property type="entry name" value="Aspartate Aminotransferase, domain 1"/>
    <property type="match status" value="1"/>
</dbReference>
<keyword evidence="2 5" id="KW-0028">Amino-acid biosynthesis</keyword>
<feature type="binding site" evidence="5">
    <location>
        <position position="139"/>
    </location>
    <ligand>
        <name>N(2)-acetyl-L-ornithine</name>
        <dbReference type="ChEBI" id="CHEBI:57805"/>
    </ligand>
</feature>
<comment type="subunit">
    <text evidence="5">Homodimer.</text>
</comment>
<dbReference type="FunFam" id="3.40.640.10:FF:000004">
    <property type="entry name" value="Acetylornithine aminotransferase"/>
    <property type="match status" value="1"/>
</dbReference>
<dbReference type="InterPro" id="IPR050103">
    <property type="entry name" value="Class-III_PLP-dep_AT"/>
</dbReference>
<sequence>MTFFQTIKDNDKNYVLQTYTRQDVCLVKGYGSWVEDINGKKYIDFFPGWAVSGIGHCHKKVVSNIEEQLKKIMHVSNNYYNELQPVLAETIIKNSFPGKVFFANSGAEANEGAIKLARKYGSSSGRHEIITMEKSFHGRTLATLTATGQDKVKIGFSPLVEGFKHIPFNDIESFKKAITSKTIAVMLEPIQGEGGVNSADLDYLKIVARICEEKDILLILDEVQTGMGRTGKMFAYEHFGITPSAMTLAKSLGGGFPIGALVVAKKYEDILIPGSHASTFGGSPIAAAAALGVFSAIHEEKLLDNAVNMGEYLIKKLEGIKKNNFRVKKIKGKALMIGVELDIDDGSKVVNECVREGLLINCTQKNILRVMPPLTVNKEEIDLASEKLSKALERVS</sequence>
<feature type="binding site" evidence="5">
    <location>
        <begin position="221"/>
        <end position="224"/>
    </location>
    <ligand>
        <name>pyridoxal 5'-phosphate</name>
        <dbReference type="ChEBI" id="CHEBI:597326"/>
    </ligand>
</feature>
<dbReference type="PIRSF" id="PIRSF000521">
    <property type="entry name" value="Transaminase_4ab_Lys_Orn"/>
    <property type="match status" value="1"/>
</dbReference>
<dbReference type="GO" id="GO:0006526">
    <property type="term" value="P:L-arginine biosynthetic process"/>
    <property type="evidence" value="ECO:0007669"/>
    <property type="project" value="UniProtKB-UniRule"/>
</dbReference>
<comment type="miscellaneous">
    <text evidence="5">May also have succinyldiaminopimelate aminotransferase activity, thus carrying out the corresponding step in lysine biosynthesis.</text>
</comment>
<keyword evidence="1 5" id="KW-0032">Aminotransferase</keyword>
<dbReference type="Proteomes" id="UP000033428">
    <property type="component" value="Unassembled WGS sequence"/>
</dbReference>
<dbReference type="CDD" id="cd00610">
    <property type="entry name" value="OAT_like"/>
    <property type="match status" value="1"/>
</dbReference>
<reference evidence="6 7" key="1">
    <citation type="submission" date="2015-02" db="EMBL/GenBank/DDBJ databases">
        <title>Single-cell genomics of uncultivated deep-branching MTB reveals a conserved set of magnetosome genes.</title>
        <authorList>
            <person name="Kolinko S."/>
            <person name="Richter M."/>
            <person name="Glockner F.O."/>
            <person name="Brachmann A."/>
            <person name="Schuler D."/>
        </authorList>
    </citation>
    <scope>NUCLEOTIDE SEQUENCE [LARGE SCALE GENOMIC DNA]</scope>
    <source>
        <strain evidence="6">SKK-01</strain>
    </source>
</reference>
<dbReference type="InterPro" id="IPR015421">
    <property type="entry name" value="PyrdxlP-dep_Trfase_major"/>
</dbReference>
<keyword evidence="3 5" id="KW-0808">Transferase</keyword>
<gene>
    <name evidence="5" type="primary">argD</name>
    <name evidence="6" type="ORF">OMAG_001030</name>
</gene>
<feature type="binding site" evidence="5">
    <location>
        <position position="279"/>
    </location>
    <ligand>
        <name>pyridoxal 5'-phosphate</name>
        <dbReference type="ChEBI" id="CHEBI:597326"/>
    </ligand>
</feature>
<accession>A0A0F0CU49</accession>
<evidence type="ECO:0000256" key="1">
    <source>
        <dbReference type="ARBA" id="ARBA00022576"/>
    </source>
</evidence>
<evidence type="ECO:0000313" key="7">
    <source>
        <dbReference type="Proteomes" id="UP000033428"/>
    </source>
</evidence>
<feature type="binding site" evidence="5">
    <location>
        <begin position="106"/>
        <end position="107"/>
    </location>
    <ligand>
        <name>pyridoxal 5'-phosphate</name>
        <dbReference type="ChEBI" id="CHEBI:597326"/>
    </ligand>
</feature>
<dbReference type="NCBIfam" id="NF002325">
    <property type="entry name" value="PRK01278.1"/>
    <property type="match status" value="1"/>
</dbReference>
<keyword evidence="4 5" id="KW-0663">Pyridoxal phosphate</keyword>
<dbReference type="GO" id="GO:0030170">
    <property type="term" value="F:pyridoxal phosphate binding"/>
    <property type="evidence" value="ECO:0007669"/>
    <property type="project" value="InterPro"/>
</dbReference>
<feature type="binding site" evidence="5">
    <location>
        <position position="136"/>
    </location>
    <ligand>
        <name>pyridoxal 5'-phosphate</name>
        <dbReference type="ChEBI" id="CHEBI:597326"/>
    </ligand>
</feature>
<evidence type="ECO:0000256" key="2">
    <source>
        <dbReference type="ARBA" id="ARBA00022605"/>
    </source>
</evidence>
<dbReference type="InterPro" id="IPR005814">
    <property type="entry name" value="Aminotrans_3"/>
</dbReference>
<dbReference type="GO" id="GO:0042802">
    <property type="term" value="F:identical protein binding"/>
    <property type="evidence" value="ECO:0007669"/>
    <property type="project" value="TreeGrafter"/>
</dbReference>
<dbReference type="HAMAP" id="MF_01107">
    <property type="entry name" value="ArgD_aminotrans_3"/>
    <property type="match status" value="1"/>
</dbReference>